<dbReference type="GO" id="GO:0006660">
    <property type="term" value="P:phosphatidylserine catabolic process"/>
    <property type="evidence" value="ECO:0007669"/>
    <property type="project" value="TreeGrafter"/>
</dbReference>
<dbReference type="InterPro" id="IPR054518">
    <property type="entry name" value="ABHD16_N"/>
</dbReference>
<dbReference type="SUPFAM" id="SSF53474">
    <property type="entry name" value="alpha/beta-Hydrolases"/>
    <property type="match status" value="1"/>
</dbReference>
<dbReference type="InterPro" id="IPR000073">
    <property type="entry name" value="AB_hydrolase_1"/>
</dbReference>
<sequence length="572" mass="64946">MWNFLRQFWFAVSGPTLYRIPDSRLGQSTEYHASILESAPSVLIRCTNSFYLFLKWSILFWAPWLYKSIRVPGHLLVYTKYLGCVSAVYLVAHVLRGTGRYLNPEYHRFLILYRKAKHEKSEDILEKLTLYTFDSTWPEHFDVRSLPGAARRRKKHPPSRPSGVPSIFWPLTWLAAQTVGVRITYPGCTGIINSLTFEPRMIARDRLRQQYGIRRVGIRTRAGDFVESFYVDRRGSAADPNVKGHGDSKGEILVLCCEGNGGYPEIGISCIPLDQGYSVLAWNHPGFGCSTALPLPDKEQNAVEAVLLFAVHYLHFQLEQICLFAWSIGGYTATWAAMNYPEIGGVILDATFDNIDELTRKMCPQFLYPLTLAAVRSHLDLNNLGQLIAYDGPVRIIRRSSDEIITTDEPPTRLSNRGNNLLVGLLKYRFPHLVSTENEARLWDFLSLNSREQGEFVEQMDHLCDSIGPMVLRQLKNEALARQTEADNIRVPPVSVPTIGLFPSALGSQVTDPEIKWSMLMYLVIKNFSECPGEHCTPLVHTYFQLPWSPFMEDRCPESIWSGFGNVSEPSE</sequence>
<dbReference type="InterPro" id="IPR029058">
    <property type="entry name" value="AB_hydrolase_fold"/>
</dbReference>
<dbReference type="EMBL" id="CAXLJL010000145">
    <property type="protein sequence ID" value="CAL5132987.1"/>
    <property type="molecule type" value="Genomic_DNA"/>
</dbReference>
<comment type="caution">
    <text evidence="3">The sequence shown here is derived from an EMBL/GenBank/DDBJ whole genome shotgun (WGS) entry which is preliminary data.</text>
</comment>
<dbReference type="Proteomes" id="UP001497525">
    <property type="component" value="Unassembled WGS sequence"/>
</dbReference>
<evidence type="ECO:0000313" key="3">
    <source>
        <dbReference type="EMBL" id="CAL5132987.1"/>
    </source>
</evidence>
<dbReference type="PANTHER" id="PTHR12277:SF72">
    <property type="entry name" value="BAT5L PROTEIN"/>
    <property type="match status" value="1"/>
</dbReference>
<name>A0AAV2T6A4_CALDB</name>
<evidence type="ECO:0000259" key="2">
    <source>
        <dbReference type="Pfam" id="PF22990"/>
    </source>
</evidence>
<gene>
    <name evidence="3" type="ORF">CDAUBV1_LOCUS6284</name>
</gene>
<evidence type="ECO:0000313" key="4">
    <source>
        <dbReference type="Proteomes" id="UP001497525"/>
    </source>
</evidence>
<dbReference type="AlphaFoldDB" id="A0AAV2T6A4"/>
<protein>
    <submittedName>
        <fullName evidence="3">Uncharacterized protein</fullName>
    </submittedName>
</protein>
<feature type="domain" description="Phosphatidylserine Lipase ABHD16 N-terminal" evidence="2">
    <location>
        <begin position="7"/>
        <end position="134"/>
    </location>
</feature>
<organism evidence="3 4">
    <name type="scientific">Calicophoron daubneyi</name>
    <name type="common">Rumen fluke</name>
    <name type="synonym">Paramphistomum daubneyi</name>
    <dbReference type="NCBI Taxonomy" id="300641"/>
    <lineage>
        <taxon>Eukaryota</taxon>
        <taxon>Metazoa</taxon>
        <taxon>Spiralia</taxon>
        <taxon>Lophotrochozoa</taxon>
        <taxon>Platyhelminthes</taxon>
        <taxon>Trematoda</taxon>
        <taxon>Digenea</taxon>
        <taxon>Plagiorchiida</taxon>
        <taxon>Pronocephalata</taxon>
        <taxon>Paramphistomoidea</taxon>
        <taxon>Paramphistomidae</taxon>
        <taxon>Calicophoron</taxon>
    </lineage>
</organism>
<proteinExistence type="predicted"/>
<dbReference type="Pfam" id="PF00561">
    <property type="entry name" value="Abhydrolase_1"/>
    <property type="match status" value="1"/>
</dbReference>
<feature type="domain" description="AB hydrolase-1" evidence="1">
    <location>
        <begin position="253"/>
        <end position="354"/>
    </location>
</feature>
<dbReference type="PANTHER" id="PTHR12277">
    <property type="entry name" value="ALPHA/BETA HYDROLASE DOMAIN-CONTAINING PROTEIN"/>
    <property type="match status" value="1"/>
</dbReference>
<dbReference type="GO" id="GO:0012505">
    <property type="term" value="C:endomembrane system"/>
    <property type="evidence" value="ECO:0007669"/>
    <property type="project" value="TreeGrafter"/>
</dbReference>
<dbReference type="GO" id="GO:0004620">
    <property type="term" value="F:phospholipase activity"/>
    <property type="evidence" value="ECO:0007669"/>
    <property type="project" value="TreeGrafter"/>
</dbReference>
<dbReference type="Pfam" id="PF22990">
    <property type="entry name" value="ABHD16_N"/>
    <property type="match status" value="1"/>
</dbReference>
<dbReference type="Gene3D" id="3.40.50.1820">
    <property type="entry name" value="alpha/beta hydrolase"/>
    <property type="match status" value="1"/>
</dbReference>
<accession>A0AAV2T6A4</accession>
<evidence type="ECO:0000259" key="1">
    <source>
        <dbReference type="Pfam" id="PF00561"/>
    </source>
</evidence>
<dbReference type="GO" id="GO:0047372">
    <property type="term" value="F:monoacylglycerol lipase activity"/>
    <property type="evidence" value="ECO:0007669"/>
    <property type="project" value="TreeGrafter"/>
</dbReference>
<dbReference type="GO" id="GO:0052651">
    <property type="term" value="P:monoacylglycerol catabolic process"/>
    <property type="evidence" value="ECO:0007669"/>
    <property type="project" value="TreeGrafter"/>
</dbReference>
<reference evidence="3" key="1">
    <citation type="submission" date="2024-06" db="EMBL/GenBank/DDBJ databases">
        <authorList>
            <person name="Liu X."/>
            <person name="Lenzi L."/>
            <person name="Haldenby T S."/>
            <person name="Uol C."/>
        </authorList>
    </citation>
    <scope>NUCLEOTIDE SEQUENCE</scope>
</reference>